<keyword evidence="5" id="KW-1185">Reference proteome</keyword>
<sequence precursor="true">MNYRIPCLMLLIVGAISLLSLHAEDAPSVSQASASNANAASSASAEATTQNAATQEANAILPPTSLSEARARATLLHETIHGTLQIVHRDFFDEDEAHAIPSASLEDVFHELSTRYNIELKWLIIDTDIINVDHQPTDDFEKAAVKALKAKQQRYEAVENGRYRFAGPIRLASQCLKCHVKHRTSTEDRTAGLLISLPISITP</sequence>
<reference evidence="4 5" key="1">
    <citation type="submission" date="2019-02" db="EMBL/GenBank/DDBJ databases">
        <title>Deep-cultivation of Planctomycetes and their phenomic and genomic characterization uncovers novel biology.</title>
        <authorList>
            <person name="Wiegand S."/>
            <person name="Jogler M."/>
            <person name="Boedeker C."/>
            <person name="Pinto D."/>
            <person name="Vollmers J."/>
            <person name="Rivas-Marin E."/>
            <person name="Kohn T."/>
            <person name="Peeters S.H."/>
            <person name="Heuer A."/>
            <person name="Rast P."/>
            <person name="Oberbeckmann S."/>
            <person name="Bunk B."/>
            <person name="Jeske O."/>
            <person name="Meyerdierks A."/>
            <person name="Storesund J.E."/>
            <person name="Kallscheuer N."/>
            <person name="Luecker S."/>
            <person name="Lage O.M."/>
            <person name="Pohl T."/>
            <person name="Merkel B.J."/>
            <person name="Hornburger P."/>
            <person name="Mueller R.-W."/>
            <person name="Bruemmer F."/>
            <person name="Labrenz M."/>
            <person name="Spormann A.M."/>
            <person name="Op Den Camp H."/>
            <person name="Overmann J."/>
            <person name="Amann R."/>
            <person name="Jetten M.S.M."/>
            <person name="Mascher T."/>
            <person name="Medema M.H."/>
            <person name="Devos D.P."/>
            <person name="Kaster A.-K."/>
            <person name="Ovreas L."/>
            <person name="Rohde M."/>
            <person name="Galperin M.Y."/>
            <person name="Jogler C."/>
        </authorList>
    </citation>
    <scope>NUCLEOTIDE SEQUENCE [LARGE SCALE GENOMIC DNA]</scope>
    <source>
        <strain evidence="4 5">Pla52o</strain>
    </source>
</reference>
<protein>
    <recommendedName>
        <fullName evidence="3">Tll0287-like domain-containing protein</fullName>
    </recommendedName>
</protein>
<evidence type="ECO:0000256" key="2">
    <source>
        <dbReference type="SAM" id="SignalP"/>
    </source>
</evidence>
<proteinExistence type="predicted"/>
<evidence type="ECO:0000256" key="1">
    <source>
        <dbReference type="SAM" id="MobiDB-lite"/>
    </source>
</evidence>
<organism evidence="4 5">
    <name type="scientific">Novipirellula galeiformis</name>
    <dbReference type="NCBI Taxonomy" id="2528004"/>
    <lineage>
        <taxon>Bacteria</taxon>
        <taxon>Pseudomonadati</taxon>
        <taxon>Planctomycetota</taxon>
        <taxon>Planctomycetia</taxon>
        <taxon>Pirellulales</taxon>
        <taxon>Pirellulaceae</taxon>
        <taxon>Novipirellula</taxon>
    </lineage>
</organism>
<keyword evidence="2" id="KW-0732">Signal</keyword>
<dbReference type="Pfam" id="PF11845">
    <property type="entry name" value="Tll0287-like"/>
    <property type="match status" value="1"/>
</dbReference>
<feature type="region of interest" description="Disordered" evidence="1">
    <location>
        <begin position="43"/>
        <end position="63"/>
    </location>
</feature>
<gene>
    <name evidence="4" type="ORF">Pla52o_30800</name>
</gene>
<dbReference type="EMBL" id="SJPT01000005">
    <property type="protein sequence ID" value="TWU22032.1"/>
    <property type="molecule type" value="Genomic_DNA"/>
</dbReference>
<dbReference type="InterPro" id="IPR021796">
    <property type="entry name" value="Tll0287-like_dom"/>
</dbReference>
<name>A0A5C6CD18_9BACT</name>
<evidence type="ECO:0000313" key="4">
    <source>
        <dbReference type="EMBL" id="TWU22032.1"/>
    </source>
</evidence>
<evidence type="ECO:0000313" key="5">
    <source>
        <dbReference type="Proteomes" id="UP000316304"/>
    </source>
</evidence>
<dbReference type="Proteomes" id="UP000316304">
    <property type="component" value="Unassembled WGS sequence"/>
</dbReference>
<dbReference type="AlphaFoldDB" id="A0A5C6CD18"/>
<feature type="signal peptide" evidence="2">
    <location>
        <begin position="1"/>
        <end position="25"/>
    </location>
</feature>
<feature type="domain" description="Tll0287-like" evidence="3">
    <location>
        <begin position="67"/>
        <end position="187"/>
    </location>
</feature>
<dbReference type="RefSeq" id="WP_231612336.1">
    <property type="nucleotide sequence ID" value="NZ_SJPT01000005.1"/>
</dbReference>
<feature type="compositionally biased region" description="Low complexity" evidence="1">
    <location>
        <begin position="43"/>
        <end position="59"/>
    </location>
</feature>
<evidence type="ECO:0000259" key="3">
    <source>
        <dbReference type="Pfam" id="PF11845"/>
    </source>
</evidence>
<comment type="caution">
    <text evidence="4">The sequence shown here is derived from an EMBL/GenBank/DDBJ whole genome shotgun (WGS) entry which is preliminary data.</text>
</comment>
<accession>A0A5C6CD18</accession>
<feature type="chain" id="PRO_5022980527" description="Tll0287-like domain-containing protein" evidence="2">
    <location>
        <begin position="26"/>
        <end position="203"/>
    </location>
</feature>